<dbReference type="EMBL" id="SSWX01000030">
    <property type="protein sequence ID" value="THJ30966.1"/>
    <property type="molecule type" value="Genomic_DNA"/>
</dbReference>
<comment type="caution">
    <text evidence="1">The sequence shown here is derived from an EMBL/GenBank/DDBJ whole genome shotgun (WGS) entry which is preliminary data.</text>
</comment>
<accession>A0A4S5BN35</accession>
<name>A0A4S5BN35_9BURK</name>
<evidence type="ECO:0000313" key="2">
    <source>
        <dbReference type="Proteomes" id="UP000306236"/>
    </source>
</evidence>
<proteinExistence type="predicted"/>
<protein>
    <submittedName>
        <fullName evidence="1">Uncharacterized protein</fullName>
    </submittedName>
</protein>
<evidence type="ECO:0000313" key="1">
    <source>
        <dbReference type="EMBL" id="THJ30966.1"/>
    </source>
</evidence>
<sequence length="152" mass="16876">MNTIGIRAKPAEVTFAVYDADANAIINVETIKIPKALSAPDALKYVRNNILDVLREYSIDSAGLRVTESTAKQMNVERIEIEGVIQEAFASSCLKSYYVGQIASISRRLGFPREQFKRYVSNEISYDAVENWGELKPEAREAIFAALGARNA</sequence>
<dbReference type="OrthoDB" id="7605362at2"/>
<gene>
    <name evidence="1" type="ORF">E8K88_16515</name>
</gene>
<keyword evidence="2" id="KW-1185">Reference proteome</keyword>
<dbReference type="AlphaFoldDB" id="A0A4S5BN35"/>
<dbReference type="RefSeq" id="WP_136407778.1">
    <property type="nucleotide sequence ID" value="NZ_SSWX01000030.1"/>
</dbReference>
<dbReference type="Proteomes" id="UP000306236">
    <property type="component" value="Unassembled WGS sequence"/>
</dbReference>
<organism evidence="1 2">
    <name type="scientific">Lampropedia aestuarii</name>
    <dbReference type="NCBI Taxonomy" id="2562762"/>
    <lineage>
        <taxon>Bacteria</taxon>
        <taxon>Pseudomonadati</taxon>
        <taxon>Pseudomonadota</taxon>
        <taxon>Betaproteobacteria</taxon>
        <taxon>Burkholderiales</taxon>
        <taxon>Comamonadaceae</taxon>
        <taxon>Lampropedia</taxon>
    </lineage>
</organism>
<reference evidence="1 2" key="1">
    <citation type="submission" date="2019-04" db="EMBL/GenBank/DDBJ databases">
        <title>Lampropedia sp YIM MLB12 draf genome.</title>
        <authorList>
            <person name="Wang Y.-X."/>
        </authorList>
    </citation>
    <scope>NUCLEOTIDE SEQUENCE [LARGE SCALE GENOMIC DNA]</scope>
    <source>
        <strain evidence="1 2">YIM MLB12</strain>
    </source>
</reference>